<reference evidence="1" key="2">
    <citation type="journal article" date="2000" name="Genome Res.">
        <title>Normalization and subtraction of cap-trapper-selected cDNAs to prepare full-length cDNA libraries for rapid discovery of new genes.</title>
        <authorList>
            <person name="Carninci P."/>
            <person name="Shibata Y."/>
            <person name="Hayatsu N."/>
            <person name="Sugahara Y."/>
            <person name="Shibata K."/>
            <person name="Itoh M."/>
            <person name="Konno H."/>
            <person name="Okazaki Y."/>
            <person name="Muramatsu M."/>
            <person name="Hayashizaki Y."/>
        </authorList>
    </citation>
    <scope>NUCLEOTIDE SEQUENCE</scope>
    <source>
        <strain evidence="1">C57BL/6J</strain>
        <tissue evidence="1">Cerebellum</tissue>
    </source>
</reference>
<reference evidence="1" key="3">
    <citation type="journal article" date="2000" name="Genome Res.">
        <title>RIKEN integrated sequence analysis (RISA) system--384-format sequencing pipeline with 384 multicapillary sequencer.</title>
        <authorList>
            <person name="Shibata K."/>
            <person name="Itoh M."/>
            <person name="Aizawa K."/>
            <person name="Nagaoka S."/>
            <person name="Sasaki N."/>
            <person name="Carninci P."/>
            <person name="Konno H."/>
            <person name="Akiyama J."/>
            <person name="Nishi K."/>
            <person name="Kitsunai T."/>
            <person name="Tashiro H."/>
            <person name="Itoh M."/>
            <person name="Sumi N."/>
            <person name="Ishii Y."/>
            <person name="Nakamura S."/>
            <person name="Hazama M."/>
            <person name="Nishine T."/>
            <person name="Harada A."/>
            <person name="Yamamoto R."/>
            <person name="Matsumoto H."/>
            <person name="Sakaguchi S."/>
            <person name="Ikegami T."/>
            <person name="Kashiwagi K."/>
            <person name="Fujiwake S."/>
            <person name="Inoue K."/>
            <person name="Togawa Y."/>
            <person name="Izawa M."/>
            <person name="Ohara E."/>
            <person name="Watahiki M."/>
            <person name="Yoneda Y."/>
            <person name="Ishikawa T."/>
            <person name="Ozawa K."/>
            <person name="Tanaka T."/>
            <person name="Matsuura S."/>
            <person name="Kawai J."/>
            <person name="Okazaki Y."/>
            <person name="Muramatsu M."/>
            <person name="Inoue Y."/>
            <person name="Kira A."/>
            <person name="Hayashizaki Y."/>
        </authorList>
    </citation>
    <scope>NUCLEOTIDE SEQUENCE</scope>
    <source>
        <strain evidence="1">C57BL/6J</strain>
        <tissue evidence="1">Cerebellum</tissue>
    </source>
</reference>
<sequence length="153" mass="16469">GFPALAGTCGFPNSTSLPALSALGLGIVNQTVVATMRPAGNGAVWRTSGLPSGAIFLQCPLFSKKLLWRTNHQATSPVRCGSFMFSSLFPEAVRSRSTAERTRALLPLLNADNKILCFVPPAKTRNKPRPNFCQIYLLLLLLSYILGEGALFC</sequence>
<reference evidence="1" key="8">
    <citation type="journal article" date="2005" name="Science">
        <title>Antisense Transcription in the Mammalian Transcriptome.</title>
        <authorList>
            <consortium name="RIKEN Genome Exploration Research Group and Genome Science Group (Genome Network Project Core Group) and the FANTOM Consortium"/>
        </authorList>
    </citation>
    <scope>NUCLEOTIDE SEQUENCE</scope>
    <source>
        <strain evidence="1">C57BL/6J</strain>
        <tissue evidence="1">Cerebellum</tissue>
    </source>
</reference>
<dbReference type="AGR" id="MGI:107979"/>
<accession>Q3V2V1</accession>
<dbReference type="AlphaFoldDB" id="Q3V2V1"/>
<reference evidence="1" key="1">
    <citation type="journal article" date="1999" name="Methods Enzymol.">
        <title>High-efficiency full-length cDNA cloning.</title>
        <authorList>
            <person name="Carninci P."/>
            <person name="Hayashizaki Y."/>
        </authorList>
    </citation>
    <scope>NUCLEOTIDE SEQUENCE</scope>
    <source>
        <strain evidence="1">C57BL/6J</strain>
        <tissue evidence="1">Cerebellum</tissue>
    </source>
</reference>
<evidence type="ECO:0000313" key="2">
    <source>
        <dbReference type="MGI" id="MGI:107979"/>
    </source>
</evidence>
<organism evidence="1">
    <name type="scientific">Mus musculus</name>
    <name type="common">Mouse</name>
    <dbReference type="NCBI Taxonomy" id="10090"/>
    <lineage>
        <taxon>Eukaryota</taxon>
        <taxon>Metazoa</taxon>
        <taxon>Chordata</taxon>
        <taxon>Craniata</taxon>
        <taxon>Vertebrata</taxon>
        <taxon>Euteleostomi</taxon>
        <taxon>Mammalia</taxon>
        <taxon>Eutheria</taxon>
        <taxon>Euarchontoglires</taxon>
        <taxon>Glires</taxon>
        <taxon>Rodentia</taxon>
        <taxon>Myomorpha</taxon>
        <taxon>Muroidea</taxon>
        <taxon>Muridae</taxon>
        <taxon>Murinae</taxon>
        <taxon>Mus</taxon>
        <taxon>Mus</taxon>
    </lineage>
</organism>
<reference evidence="1" key="4">
    <citation type="journal article" date="2001" name="Nature">
        <title>Functional annotation of a full-length mouse cDNA collection.</title>
        <authorList>
            <consortium name="The RIKEN Genome Exploration Research Group Phase II Team and the FANTOM Consortium"/>
        </authorList>
    </citation>
    <scope>NUCLEOTIDE SEQUENCE</scope>
    <source>
        <strain evidence="1">C57BL/6J</strain>
        <tissue evidence="1">Cerebellum</tissue>
    </source>
</reference>
<reference evidence="1" key="6">
    <citation type="submission" date="2002-04" db="EMBL/GenBank/DDBJ databases">
        <authorList>
            <person name="Adachi J."/>
            <person name="Aizawa K."/>
            <person name="Akimura T."/>
            <person name="Arakawa T."/>
            <person name="Bono H."/>
            <person name="Carninci P."/>
            <person name="Fukuda S."/>
            <person name="Furuno M."/>
            <person name="Hanagaki T."/>
            <person name="Hara A."/>
            <person name="Hashizume W."/>
            <person name="Hayashida K."/>
            <person name="Hayatsu N."/>
            <person name="Hiramoto K."/>
            <person name="Hiraoka T."/>
            <person name="Hirozane T."/>
            <person name="Hori F."/>
            <person name="Imotani K."/>
            <person name="Ishii Y."/>
            <person name="Itoh M."/>
            <person name="Kagawa I."/>
            <person name="Kasukawa T."/>
            <person name="Katoh H."/>
            <person name="Kawai J."/>
            <person name="Kojima Y."/>
            <person name="Kondo S."/>
            <person name="Konno H."/>
            <person name="Kouda M."/>
            <person name="Koya S."/>
            <person name="Kurihara C."/>
            <person name="Matsuyama T."/>
            <person name="Miyazaki A."/>
            <person name="Murata M."/>
            <person name="Nakamura M."/>
            <person name="Nishi K."/>
            <person name="Nomura K."/>
            <person name="Numazaki R."/>
            <person name="Ohno M."/>
            <person name="Ohsato N."/>
            <person name="Okazaki Y."/>
            <person name="Saito R."/>
            <person name="Saitoh H."/>
            <person name="Sakai C."/>
            <person name="Sakai K."/>
            <person name="Sakazume N."/>
            <person name="Sano H."/>
            <person name="Sasaki D."/>
            <person name="Shibata K."/>
            <person name="Shinagawa A."/>
            <person name="Shiraki T."/>
            <person name="Sogabe Y."/>
            <person name="Tagami M."/>
            <person name="Tagawa A."/>
            <person name="Takahashi F."/>
            <person name="Takaku-Akahira S."/>
            <person name="Takeda Y."/>
            <person name="Tanaka T."/>
            <person name="Tomaru A."/>
            <person name="Toya T."/>
            <person name="Yasunishi A."/>
            <person name="Muramatsu M."/>
            <person name="Hayashizaki Y."/>
        </authorList>
    </citation>
    <scope>NUCLEOTIDE SEQUENCE</scope>
    <source>
        <strain evidence="1">C57BL/6J</strain>
        <tissue evidence="1">Cerebellum</tissue>
    </source>
</reference>
<feature type="non-terminal residue" evidence="1">
    <location>
        <position position="1"/>
    </location>
</feature>
<reference evidence="1" key="5">
    <citation type="journal article" date="2002" name="Nature">
        <title>Analysis of the mouse transcriptome based on functional annotation of 60,770 full-length cDNAs.</title>
        <authorList>
            <consortium name="The FANTOM Consortium and the RIKEN Genome Exploration Research Group Phase I and II Team"/>
        </authorList>
    </citation>
    <scope>NUCLEOTIDE SEQUENCE</scope>
    <source>
        <strain evidence="1">C57BL/6J</strain>
        <tissue evidence="1">Cerebellum</tissue>
    </source>
</reference>
<proteinExistence type="evidence at transcript level"/>
<reference evidence="1" key="7">
    <citation type="journal article" date="2005" name="Science">
        <title>The Transcriptional Landscape of the Mammalian Genome.</title>
        <authorList>
            <consortium name="The FANTOM Consortium"/>
            <consortium name="Riken Genome Exploration Research Group and Genome Science Group (Genome Network Project Core Group)"/>
        </authorList>
    </citation>
    <scope>NUCLEOTIDE SEQUENCE</scope>
    <source>
        <strain evidence="1">C57BL/6J</strain>
        <tissue evidence="1">Cerebellum</tissue>
    </source>
</reference>
<name>Q3V2V1_MOUSE</name>
<protein>
    <submittedName>
        <fullName evidence="1">Uncharacterized protein</fullName>
    </submittedName>
</protein>
<gene>
    <name evidence="2" type="primary">Kif3c</name>
</gene>
<dbReference type="EMBL" id="AK090195">
    <property type="protein sequence ID" value="BAE43404.1"/>
    <property type="molecule type" value="mRNA"/>
</dbReference>
<dbReference type="MGI" id="MGI:107979">
    <property type="gene designation" value="Kif3c"/>
</dbReference>
<evidence type="ECO:0000313" key="1">
    <source>
        <dbReference type="EMBL" id="BAE43404.1"/>
    </source>
</evidence>